<dbReference type="InterPro" id="IPR050640">
    <property type="entry name" value="Bact_2-comp_sensor_kinase"/>
</dbReference>
<feature type="domain" description="Signal transduction histidine kinase internal region" evidence="2">
    <location>
        <begin position="145"/>
        <end position="224"/>
    </location>
</feature>
<keyword evidence="4" id="KW-1185">Reference proteome</keyword>
<dbReference type="PANTHER" id="PTHR34220">
    <property type="entry name" value="SENSOR HISTIDINE KINASE YPDA"/>
    <property type="match status" value="1"/>
</dbReference>
<evidence type="ECO:0000313" key="4">
    <source>
        <dbReference type="Proteomes" id="UP000261174"/>
    </source>
</evidence>
<sequence>MKTVSNLKIHLIAGMVSGVVLFIVIRQYVHSFTTMDDEEIAFAMTVGFLGAVYTGRFLSLLFIDSRRHVHWTILSFLSLIFLLAAGLCFLFIGKAIQRQDFFHDFLFPLSFLVMSLTLGMLIKLYRTRIYTHLREAQILAANSQSELQNLQSQLSPHFLFNTLNNMYGLSITSPDKVPSLLLQLSDLLRYSVYDAKEMFVPLKDELNYINNYMEFEKIRIGERLHLNTVIEPFDDVQDMIAPMLLIVFIENAFKHSRNTTSEKIYIEIMIRRWSDTILFSVKNSKGEAPHERSGGLGLENVSKRLSLLYPNQYDLNIEESDKYFTVQLQLKIKNNEKDQLSDSRR</sequence>
<keyword evidence="1" id="KW-0472">Membrane</keyword>
<feature type="transmembrane region" description="Helical" evidence="1">
    <location>
        <begin position="7"/>
        <end position="28"/>
    </location>
</feature>
<protein>
    <submittedName>
        <fullName evidence="3">GHKL domain-containing protein</fullName>
    </submittedName>
</protein>
<feature type="transmembrane region" description="Helical" evidence="1">
    <location>
        <begin position="40"/>
        <end position="59"/>
    </location>
</feature>
<organism evidence="3 4">
    <name type="scientific">Chitinophaga silvisoli</name>
    <dbReference type="NCBI Taxonomy" id="2291814"/>
    <lineage>
        <taxon>Bacteria</taxon>
        <taxon>Pseudomonadati</taxon>
        <taxon>Bacteroidota</taxon>
        <taxon>Chitinophagia</taxon>
        <taxon>Chitinophagales</taxon>
        <taxon>Chitinophagaceae</taxon>
        <taxon>Chitinophaga</taxon>
    </lineage>
</organism>
<evidence type="ECO:0000256" key="1">
    <source>
        <dbReference type="SAM" id="Phobius"/>
    </source>
</evidence>
<dbReference type="AlphaFoldDB" id="A0A3E1P1Q9"/>
<gene>
    <name evidence="3" type="ORF">DXN04_12590</name>
</gene>
<dbReference type="InterPro" id="IPR036890">
    <property type="entry name" value="HATPase_C_sf"/>
</dbReference>
<dbReference type="RefSeq" id="WP_116853711.1">
    <property type="nucleotide sequence ID" value="NZ_QTJV01000004.1"/>
</dbReference>
<dbReference type="Pfam" id="PF06580">
    <property type="entry name" value="His_kinase"/>
    <property type="match status" value="1"/>
</dbReference>
<evidence type="ECO:0000259" key="2">
    <source>
        <dbReference type="Pfam" id="PF06580"/>
    </source>
</evidence>
<dbReference type="GO" id="GO:0016020">
    <property type="term" value="C:membrane"/>
    <property type="evidence" value="ECO:0007669"/>
    <property type="project" value="InterPro"/>
</dbReference>
<evidence type="ECO:0000313" key="3">
    <source>
        <dbReference type="EMBL" id="RFM34121.1"/>
    </source>
</evidence>
<proteinExistence type="predicted"/>
<dbReference type="InterPro" id="IPR010559">
    <property type="entry name" value="Sig_transdc_His_kin_internal"/>
</dbReference>
<feature type="transmembrane region" description="Helical" evidence="1">
    <location>
        <begin position="71"/>
        <end position="93"/>
    </location>
</feature>
<name>A0A3E1P1Q9_9BACT</name>
<keyword evidence="1" id="KW-1133">Transmembrane helix</keyword>
<dbReference type="GO" id="GO:0000155">
    <property type="term" value="F:phosphorelay sensor kinase activity"/>
    <property type="evidence" value="ECO:0007669"/>
    <property type="project" value="InterPro"/>
</dbReference>
<dbReference type="PANTHER" id="PTHR34220:SF7">
    <property type="entry name" value="SENSOR HISTIDINE KINASE YPDA"/>
    <property type="match status" value="1"/>
</dbReference>
<dbReference type="OrthoDB" id="9792992at2"/>
<accession>A0A3E1P1Q9</accession>
<dbReference type="EMBL" id="QTJV01000004">
    <property type="protein sequence ID" value="RFM34121.1"/>
    <property type="molecule type" value="Genomic_DNA"/>
</dbReference>
<dbReference type="Proteomes" id="UP000261174">
    <property type="component" value="Unassembled WGS sequence"/>
</dbReference>
<comment type="caution">
    <text evidence="3">The sequence shown here is derived from an EMBL/GenBank/DDBJ whole genome shotgun (WGS) entry which is preliminary data.</text>
</comment>
<reference evidence="3 4" key="1">
    <citation type="submission" date="2018-08" db="EMBL/GenBank/DDBJ databases">
        <title>Chitinophaga sp. K20C18050901, a novel bacterium isolated from forest soil.</title>
        <authorList>
            <person name="Wang C."/>
        </authorList>
    </citation>
    <scope>NUCLEOTIDE SEQUENCE [LARGE SCALE GENOMIC DNA]</scope>
    <source>
        <strain evidence="3 4">K20C18050901</strain>
    </source>
</reference>
<feature type="transmembrane region" description="Helical" evidence="1">
    <location>
        <begin position="105"/>
        <end position="125"/>
    </location>
</feature>
<keyword evidence="1" id="KW-0812">Transmembrane</keyword>
<dbReference type="Gene3D" id="3.30.565.10">
    <property type="entry name" value="Histidine kinase-like ATPase, C-terminal domain"/>
    <property type="match status" value="1"/>
</dbReference>